<dbReference type="RefSeq" id="XP_018265902.1">
    <property type="nucleotide sequence ID" value="XM_018405621.1"/>
</dbReference>
<dbReference type="GeneID" id="28965978"/>
<dbReference type="KEGG" id="kdj:28965978"/>
<evidence type="ECO:0000256" key="1">
    <source>
        <dbReference type="SAM" id="Coils"/>
    </source>
</evidence>
<keyword evidence="1" id="KW-0175">Coiled coil</keyword>
<reference evidence="3" key="1">
    <citation type="submission" date="2013-07" db="EMBL/GenBank/DDBJ databases">
        <title>The Genome Sequence of Cryptococcus dejecticola CBS10117.</title>
        <authorList>
            <consortium name="The Broad Institute Genome Sequencing Platform"/>
            <person name="Cuomo C."/>
            <person name="Litvintseva A."/>
            <person name="Chen Y."/>
            <person name="Heitman J."/>
            <person name="Sun S."/>
            <person name="Springer D."/>
            <person name="Dromer F."/>
            <person name="Young S.K."/>
            <person name="Zeng Q."/>
            <person name="Gargeya S."/>
            <person name="Fitzgerald M."/>
            <person name="Abouelleil A."/>
            <person name="Alvarado L."/>
            <person name="Berlin A.M."/>
            <person name="Chapman S.B."/>
            <person name="Dewar J."/>
            <person name="Goldberg J."/>
            <person name="Griggs A."/>
            <person name="Gujja S."/>
            <person name="Hansen M."/>
            <person name="Howarth C."/>
            <person name="Imamovic A."/>
            <person name="Larimer J."/>
            <person name="McCowan C."/>
            <person name="Murphy C."/>
            <person name="Pearson M."/>
            <person name="Priest M."/>
            <person name="Roberts A."/>
            <person name="Saif S."/>
            <person name="Shea T."/>
            <person name="Sykes S."/>
            <person name="Wortman J."/>
            <person name="Nusbaum C."/>
            <person name="Birren B."/>
        </authorList>
    </citation>
    <scope>NUCLEOTIDE SEQUENCE [LARGE SCALE GENOMIC DNA]</scope>
    <source>
        <strain evidence="3">CBS 10117</strain>
    </source>
</reference>
<dbReference type="VEuPathDB" id="FungiDB:I303_02279"/>
<organism evidence="3">
    <name type="scientific">Kwoniella dejecticola CBS 10117</name>
    <dbReference type="NCBI Taxonomy" id="1296121"/>
    <lineage>
        <taxon>Eukaryota</taxon>
        <taxon>Fungi</taxon>
        <taxon>Dikarya</taxon>
        <taxon>Basidiomycota</taxon>
        <taxon>Agaricomycotina</taxon>
        <taxon>Tremellomycetes</taxon>
        <taxon>Tremellales</taxon>
        <taxon>Cryptococcaceae</taxon>
        <taxon>Kwoniella</taxon>
    </lineage>
</organism>
<dbReference type="EMBL" id="KI894028">
    <property type="protein sequence ID" value="OBR88060.1"/>
    <property type="molecule type" value="Genomic_DNA"/>
</dbReference>
<reference evidence="4" key="3">
    <citation type="submission" date="2024-02" db="EMBL/GenBank/DDBJ databases">
        <title>Comparative genomics of Cryptococcus and Kwoniella reveals pathogenesis evolution and contrasting modes of karyotype evolution via chromosome fusion or intercentromeric recombination.</title>
        <authorList>
            <person name="Coelho M.A."/>
            <person name="David-Palma M."/>
            <person name="Shea T."/>
            <person name="Bowers K."/>
            <person name="McGinley-Smith S."/>
            <person name="Mohammad A.W."/>
            <person name="Gnirke A."/>
            <person name="Yurkov A.M."/>
            <person name="Nowrousian M."/>
            <person name="Sun S."/>
            <person name="Cuomo C.A."/>
            <person name="Heitman J."/>
        </authorList>
    </citation>
    <scope>NUCLEOTIDE SEQUENCE</scope>
    <source>
        <strain evidence="4">CBS 10117</strain>
    </source>
</reference>
<sequence>MSVTSTGSSNSRRLQEVKLMQKRRWEENGDRLTLLRNPRTATRSLSPISVLPSPSPSLSPSPDREFGRHAKRSRNADSDEEDQGSDKTRSPSHTGTVSKQLKVAEDDLARSKVVKMSRMRDFKVAEKDQESKEYKVEMLQERLRRIAAEKERIRLEKRIVEIKDKMRAVEGRNSKLEHDLERSQGENEELKAEIDTIKLEHSEEIMNLVIEHQEELTNIKGKHAAEKEERIKIVKELETMGASFVESYKSKLAKLR</sequence>
<reference evidence="4" key="2">
    <citation type="submission" date="2013-07" db="EMBL/GenBank/DDBJ databases">
        <authorList>
            <consortium name="The Broad Institute Genome Sequencing Platform"/>
            <person name="Cuomo C."/>
            <person name="Litvintseva A."/>
            <person name="Chen Y."/>
            <person name="Heitman J."/>
            <person name="Sun S."/>
            <person name="Springer D."/>
            <person name="Dromer F."/>
            <person name="Young S.K."/>
            <person name="Zeng Q."/>
            <person name="Gargeya S."/>
            <person name="Fitzgerald M."/>
            <person name="Abouelleil A."/>
            <person name="Alvarado L."/>
            <person name="Berlin A.M."/>
            <person name="Chapman S.B."/>
            <person name="Dewar J."/>
            <person name="Goldberg J."/>
            <person name="Griggs A."/>
            <person name="Gujja S."/>
            <person name="Hansen M."/>
            <person name="Howarth C."/>
            <person name="Imamovic A."/>
            <person name="Larimer J."/>
            <person name="McCowan C."/>
            <person name="Murphy C."/>
            <person name="Pearson M."/>
            <person name="Priest M."/>
            <person name="Roberts A."/>
            <person name="Saif S."/>
            <person name="Shea T."/>
            <person name="Sykes S."/>
            <person name="Wortman J."/>
            <person name="Nusbaum C."/>
            <person name="Birren B."/>
        </authorList>
    </citation>
    <scope>NUCLEOTIDE SEQUENCE</scope>
    <source>
        <strain evidence="4">CBS 10117</strain>
    </source>
</reference>
<evidence type="ECO:0000256" key="2">
    <source>
        <dbReference type="SAM" id="MobiDB-lite"/>
    </source>
</evidence>
<evidence type="ECO:0000313" key="4">
    <source>
        <dbReference type="EMBL" id="WWC59043.1"/>
    </source>
</evidence>
<accession>A0A1A6ADC8</accession>
<proteinExistence type="predicted"/>
<gene>
    <name evidence="3" type="ORF">I303_02279</name>
    <name evidence="4" type="ORF">I303_101589</name>
</gene>
<dbReference type="EMBL" id="CP144531">
    <property type="protein sequence ID" value="WWC59043.1"/>
    <property type="molecule type" value="Genomic_DNA"/>
</dbReference>
<feature type="compositionally biased region" description="Polar residues" evidence="2">
    <location>
        <begin position="1"/>
        <end position="12"/>
    </location>
</feature>
<protein>
    <submittedName>
        <fullName evidence="3">Uncharacterized protein</fullName>
    </submittedName>
</protein>
<keyword evidence="5" id="KW-1185">Reference proteome</keyword>
<dbReference type="Proteomes" id="UP000078595">
    <property type="component" value="Chromosome 2"/>
</dbReference>
<evidence type="ECO:0000313" key="3">
    <source>
        <dbReference type="EMBL" id="OBR88060.1"/>
    </source>
</evidence>
<feature type="region of interest" description="Disordered" evidence="2">
    <location>
        <begin position="1"/>
        <end position="103"/>
    </location>
</feature>
<name>A0A1A6ADC8_9TREE</name>
<feature type="coiled-coil region" evidence="1">
    <location>
        <begin position="136"/>
        <end position="200"/>
    </location>
</feature>
<evidence type="ECO:0000313" key="5">
    <source>
        <dbReference type="Proteomes" id="UP000078595"/>
    </source>
</evidence>
<dbReference type="AlphaFoldDB" id="A0A1A6ADC8"/>